<keyword evidence="2" id="KW-1185">Reference proteome</keyword>
<name>A0AAD7N688_9AGAR</name>
<evidence type="ECO:0000313" key="2">
    <source>
        <dbReference type="Proteomes" id="UP001215280"/>
    </source>
</evidence>
<reference evidence="1" key="1">
    <citation type="submission" date="2023-03" db="EMBL/GenBank/DDBJ databases">
        <title>Massive genome expansion in bonnet fungi (Mycena s.s.) driven by repeated elements and novel gene families across ecological guilds.</title>
        <authorList>
            <consortium name="Lawrence Berkeley National Laboratory"/>
            <person name="Harder C.B."/>
            <person name="Miyauchi S."/>
            <person name="Viragh M."/>
            <person name="Kuo A."/>
            <person name="Thoen E."/>
            <person name="Andreopoulos B."/>
            <person name="Lu D."/>
            <person name="Skrede I."/>
            <person name="Drula E."/>
            <person name="Henrissat B."/>
            <person name="Morin E."/>
            <person name="Kohler A."/>
            <person name="Barry K."/>
            <person name="LaButti K."/>
            <person name="Morin E."/>
            <person name="Salamov A."/>
            <person name="Lipzen A."/>
            <person name="Mereny Z."/>
            <person name="Hegedus B."/>
            <person name="Baldrian P."/>
            <person name="Stursova M."/>
            <person name="Weitz H."/>
            <person name="Taylor A."/>
            <person name="Grigoriev I.V."/>
            <person name="Nagy L.G."/>
            <person name="Martin F."/>
            <person name="Kauserud H."/>
        </authorList>
    </citation>
    <scope>NUCLEOTIDE SEQUENCE</scope>
    <source>
        <strain evidence="1">CBHHK188m</strain>
    </source>
</reference>
<dbReference type="AlphaFoldDB" id="A0AAD7N688"/>
<dbReference type="Proteomes" id="UP001215280">
    <property type="component" value="Unassembled WGS sequence"/>
</dbReference>
<accession>A0AAD7N688</accession>
<sequence length="160" mass="17707">MAGLHVEGVINSPLPLVLMPPRMVTWDVATQLVPVFDARTVQVMKVFFWGAWKEFGGLLRLAVLVFLYLFAPHHEFVRCQKRQYSGAASKTRHNHPTLRDLVKHDQQQRHVVHALKEGLTGLQGIQIAEDGSLGGGNEGTVEGCCVCRREQAGPEGGWGD</sequence>
<protein>
    <submittedName>
        <fullName evidence="1">Uncharacterized protein</fullName>
    </submittedName>
</protein>
<organism evidence="1 2">
    <name type="scientific">Mycena maculata</name>
    <dbReference type="NCBI Taxonomy" id="230809"/>
    <lineage>
        <taxon>Eukaryota</taxon>
        <taxon>Fungi</taxon>
        <taxon>Dikarya</taxon>
        <taxon>Basidiomycota</taxon>
        <taxon>Agaricomycotina</taxon>
        <taxon>Agaricomycetes</taxon>
        <taxon>Agaricomycetidae</taxon>
        <taxon>Agaricales</taxon>
        <taxon>Marasmiineae</taxon>
        <taxon>Mycenaceae</taxon>
        <taxon>Mycena</taxon>
    </lineage>
</organism>
<comment type="caution">
    <text evidence="1">The sequence shown here is derived from an EMBL/GenBank/DDBJ whole genome shotgun (WGS) entry which is preliminary data.</text>
</comment>
<dbReference type="EMBL" id="JARJLG010000094">
    <property type="protein sequence ID" value="KAJ7747419.1"/>
    <property type="molecule type" value="Genomic_DNA"/>
</dbReference>
<gene>
    <name evidence="1" type="ORF">DFH07DRAFT_776020</name>
</gene>
<proteinExistence type="predicted"/>
<evidence type="ECO:0000313" key="1">
    <source>
        <dbReference type="EMBL" id="KAJ7747419.1"/>
    </source>
</evidence>